<evidence type="ECO:0008006" key="4">
    <source>
        <dbReference type="Google" id="ProtNLM"/>
    </source>
</evidence>
<keyword evidence="1" id="KW-0812">Transmembrane</keyword>
<proteinExistence type="predicted"/>
<dbReference type="EMBL" id="RBQB01000053">
    <property type="protein sequence ID" value="RMO95764.1"/>
    <property type="molecule type" value="Genomic_DNA"/>
</dbReference>
<evidence type="ECO:0000313" key="3">
    <source>
        <dbReference type="Proteomes" id="UP000279372"/>
    </source>
</evidence>
<dbReference type="AlphaFoldDB" id="A0A3M3ZPN4"/>
<evidence type="ECO:0000313" key="2">
    <source>
        <dbReference type="EMBL" id="RMO95764.1"/>
    </source>
</evidence>
<dbReference type="Pfam" id="PF05437">
    <property type="entry name" value="AzlD"/>
    <property type="match status" value="1"/>
</dbReference>
<organism evidence="2 3">
    <name type="scientific">Pseudomonas syringae pv. philadelphi</name>
    <dbReference type="NCBI Taxonomy" id="251706"/>
    <lineage>
        <taxon>Bacteria</taxon>
        <taxon>Pseudomonadati</taxon>
        <taxon>Pseudomonadota</taxon>
        <taxon>Gammaproteobacteria</taxon>
        <taxon>Pseudomonadales</taxon>
        <taxon>Pseudomonadaceae</taxon>
        <taxon>Pseudomonas</taxon>
    </lineage>
</organism>
<keyword evidence="1" id="KW-0472">Membrane</keyword>
<keyword evidence="1" id="KW-1133">Transmembrane helix</keyword>
<feature type="transmembrane region" description="Helical" evidence="1">
    <location>
        <begin position="38"/>
        <end position="57"/>
    </location>
</feature>
<dbReference type="InterPro" id="IPR008407">
    <property type="entry name" value="Brnchd-chn_aa_trnsp_AzlD"/>
</dbReference>
<protein>
    <recommendedName>
        <fullName evidence="4">Branched-chain amino acid ABC transporter</fullName>
    </recommendedName>
</protein>
<reference evidence="2 3" key="1">
    <citation type="submission" date="2018-08" db="EMBL/GenBank/DDBJ databases">
        <title>Recombination of ecologically and evolutionarily significant loci maintains genetic cohesion in the Pseudomonas syringae species complex.</title>
        <authorList>
            <person name="Dillon M."/>
            <person name="Thakur S."/>
            <person name="Almeida R.N.D."/>
            <person name="Weir B.S."/>
            <person name="Guttman D.S."/>
        </authorList>
    </citation>
    <scope>NUCLEOTIDE SEQUENCE [LARGE SCALE GENOMIC DNA]</scope>
    <source>
        <strain evidence="2 3">ICMP 8902</strain>
    </source>
</reference>
<name>A0A3M3ZPN4_9PSED</name>
<feature type="transmembrane region" description="Helical" evidence="1">
    <location>
        <begin position="69"/>
        <end position="100"/>
    </location>
</feature>
<accession>A0A3M3ZPN4</accession>
<evidence type="ECO:0000256" key="1">
    <source>
        <dbReference type="SAM" id="Phobius"/>
    </source>
</evidence>
<sequence>MKVWLVIMFTSAILFMNRYVFLEPRLPLRLGRNLRDFLGFAVPGLLTAICAPIVFLPEHQLDFSFNNPYLLAGLFAVAIMLWKKSVLLTLVTSMAFFYFLRWLF</sequence>
<gene>
    <name evidence="2" type="ORF">ALQ33_01893</name>
</gene>
<comment type="caution">
    <text evidence="2">The sequence shown here is derived from an EMBL/GenBank/DDBJ whole genome shotgun (WGS) entry which is preliminary data.</text>
</comment>
<dbReference type="Proteomes" id="UP000279372">
    <property type="component" value="Unassembled WGS sequence"/>
</dbReference>
<dbReference type="RefSeq" id="WP_122221294.1">
    <property type="nucleotide sequence ID" value="NZ_RBQB01000053.1"/>
</dbReference>